<reference evidence="2" key="2">
    <citation type="submission" date="2015-01" db="EMBL/GenBank/DDBJ databases">
        <title>Evolutionary Origins and Diversification of the Mycorrhizal Mutualists.</title>
        <authorList>
            <consortium name="DOE Joint Genome Institute"/>
            <consortium name="Mycorrhizal Genomics Consortium"/>
            <person name="Kohler A."/>
            <person name="Kuo A."/>
            <person name="Nagy L.G."/>
            <person name="Floudas D."/>
            <person name="Copeland A."/>
            <person name="Barry K.W."/>
            <person name="Cichocki N."/>
            <person name="Veneault-Fourrey C."/>
            <person name="LaButti K."/>
            <person name="Lindquist E.A."/>
            <person name="Lipzen A."/>
            <person name="Lundell T."/>
            <person name="Morin E."/>
            <person name="Murat C."/>
            <person name="Riley R."/>
            <person name="Ohm R."/>
            <person name="Sun H."/>
            <person name="Tunlid A."/>
            <person name="Henrissat B."/>
            <person name="Grigoriev I.V."/>
            <person name="Hibbett D.S."/>
            <person name="Martin F."/>
        </authorList>
    </citation>
    <scope>NUCLEOTIDE SEQUENCE [LARGE SCALE GENOMIC DNA]</scope>
    <source>
        <strain evidence="2">h7</strain>
    </source>
</reference>
<evidence type="ECO:0008006" key="3">
    <source>
        <dbReference type="Google" id="ProtNLM"/>
    </source>
</evidence>
<name>A0A0C3CJE9_HEBCY</name>
<dbReference type="HOGENOM" id="CLU_035624_0_0_1"/>
<reference evidence="1 2" key="1">
    <citation type="submission" date="2014-04" db="EMBL/GenBank/DDBJ databases">
        <authorList>
            <consortium name="DOE Joint Genome Institute"/>
            <person name="Kuo A."/>
            <person name="Gay G."/>
            <person name="Dore J."/>
            <person name="Kohler A."/>
            <person name="Nagy L.G."/>
            <person name="Floudas D."/>
            <person name="Copeland A."/>
            <person name="Barry K.W."/>
            <person name="Cichocki N."/>
            <person name="Veneault-Fourrey C."/>
            <person name="LaButti K."/>
            <person name="Lindquist E.A."/>
            <person name="Lipzen A."/>
            <person name="Lundell T."/>
            <person name="Morin E."/>
            <person name="Murat C."/>
            <person name="Sun H."/>
            <person name="Tunlid A."/>
            <person name="Henrissat B."/>
            <person name="Grigoriev I.V."/>
            <person name="Hibbett D.S."/>
            <person name="Martin F."/>
            <person name="Nordberg H.P."/>
            <person name="Cantor M.N."/>
            <person name="Hua S.X."/>
        </authorList>
    </citation>
    <scope>NUCLEOTIDE SEQUENCE [LARGE SCALE GENOMIC DNA]</scope>
    <source>
        <strain evidence="2">h7</strain>
    </source>
</reference>
<organism evidence="1 2">
    <name type="scientific">Hebeloma cylindrosporum</name>
    <dbReference type="NCBI Taxonomy" id="76867"/>
    <lineage>
        <taxon>Eukaryota</taxon>
        <taxon>Fungi</taxon>
        <taxon>Dikarya</taxon>
        <taxon>Basidiomycota</taxon>
        <taxon>Agaricomycotina</taxon>
        <taxon>Agaricomycetes</taxon>
        <taxon>Agaricomycetidae</taxon>
        <taxon>Agaricales</taxon>
        <taxon>Agaricineae</taxon>
        <taxon>Hymenogastraceae</taxon>
        <taxon>Hebeloma</taxon>
    </lineage>
</organism>
<protein>
    <recommendedName>
        <fullName evidence="3">F-box domain-containing protein</fullName>
    </recommendedName>
</protein>
<proteinExistence type="predicted"/>
<evidence type="ECO:0000313" key="1">
    <source>
        <dbReference type="EMBL" id="KIM43876.1"/>
    </source>
</evidence>
<gene>
    <name evidence="1" type="ORF">M413DRAFT_26156</name>
</gene>
<dbReference type="Proteomes" id="UP000053424">
    <property type="component" value="Unassembled WGS sequence"/>
</dbReference>
<sequence length="365" mass="41160">MSSSPNLPLEVIETVIDTLARDDPGFSSLKTCSLACQCFLELCRKHIFASITIKDGKYSIQNRTALVRLLSSTPEIAYHIRELVWHTITIEDFEDPSLPGILKTITKLQSLSIGNSFRLDHPWRENCLRPALLHLLHLPTLLRLSISRIPHFDFADLISCTNLRELSIAHMEYVETEQSFPSTLSHTPIQLHCLSFCWGCSKTISVLGRPDTRPIFNFAVLASITLVLEDTKTFEASRELFQNCSQLIKVRILLVSPPLTWTGIAKMLKPSMETLTHLDIQTGLPEERNILETDDLLAGLVAELEEIRHCQNEEPYSQIVKAKDQLSLLFVNSTRIHDAPLLGVYLGIPPMTPSRTGHQMLQFAV</sequence>
<dbReference type="Gene3D" id="3.80.10.10">
    <property type="entry name" value="Ribonuclease Inhibitor"/>
    <property type="match status" value="1"/>
</dbReference>
<accession>A0A0C3CJE9</accession>
<dbReference type="AlphaFoldDB" id="A0A0C3CJE9"/>
<dbReference type="InterPro" id="IPR032675">
    <property type="entry name" value="LRR_dom_sf"/>
</dbReference>
<evidence type="ECO:0000313" key="2">
    <source>
        <dbReference type="Proteomes" id="UP000053424"/>
    </source>
</evidence>
<dbReference type="EMBL" id="KN831775">
    <property type="protein sequence ID" value="KIM43876.1"/>
    <property type="molecule type" value="Genomic_DNA"/>
</dbReference>
<dbReference type="SUPFAM" id="SSF52047">
    <property type="entry name" value="RNI-like"/>
    <property type="match status" value="1"/>
</dbReference>
<keyword evidence="2" id="KW-1185">Reference proteome</keyword>
<dbReference type="OrthoDB" id="2745898at2759"/>